<proteinExistence type="predicted"/>
<evidence type="ECO:0000313" key="2">
    <source>
        <dbReference type="EMBL" id="KAJ4825879.1"/>
    </source>
</evidence>
<reference evidence="2" key="1">
    <citation type="submission" date="2022-02" db="EMBL/GenBank/DDBJ databases">
        <authorList>
            <person name="Henning P.M."/>
            <person name="McCubbin A.G."/>
            <person name="Shore J.S."/>
        </authorList>
    </citation>
    <scope>NUCLEOTIDE SEQUENCE</scope>
    <source>
        <strain evidence="2">F60SS</strain>
        <tissue evidence="2">Leaves</tissue>
    </source>
</reference>
<evidence type="ECO:0000313" key="3">
    <source>
        <dbReference type="Proteomes" id="UP001141552"/>
    </source>
</evidence>
<name>A0A9Q0F865_9ROSI</name>
<keyword evidence="3" id="KW-1185">Reference proteome</keyword>
<organism evidence="2 3">
    <name type="scientific">Turnera subulata</name>
    <dbReference type="NCBI Taxonomy" id="218843"/>
    <lineage>
        <taxon>Eukaryota</taxon>
        <taxon>Viridiplantae</taxon>
        <taxon>Streptophyta</taxon>
        <taxon>Embryophyta</taxon>
        <taxon>Tracheophyta</taxon>
        <taxon>Spermatophyta</taxon>
        <taxon>Magnoliopsida</taxon>
        <taxon>eudicotyledons</taxon>
        <taxon>Gunneridae</taxon>
        <taxon>Pentapetalae</taxon>
        <taxon>rosids</taxon>
        <taxon>fabids</taxon>
        <taxon>Malpighiales</taxon>
        <taxon>Passifloraceae</taxon>
        <taxon>Turnera</taxon>
    </lineage>
</organism>
<dbReference type="Proteomes" id="UP001141552">
    <property type="component" value="Unassembled WGS sequence"/>
</dbReference>
<feature type="region of interest" description="Disordered" evidence="1">
    <location>
        <begin position="1"/>
        <end position="24"/>
    </location>
</feature>
<reference evidence="2" key="2">
    <citation type="journal article" date="2023" name="Plants (Basel)">
        <title>Annotation of the Turnera subulata (Passifloraceae) Draft Genome Reveals the S-Locus Evolved after the Divergence of Turneroideae from Passifloroideae in a Stepwise Manner.</title>
        <authorList>
            <person name="Henning P.M."/>
            <person name="Roalson E.H."/>
            <person name="Mir W."/>
            <person name="McCubbin A.G."/>
            <person name="Shore J.S."/>
        </authorList>
    </citation>
    <scope>NUCLEOTIDE SEQUENCE</scope>
    <source>
        <strain evidence="2">F60SS</strain>
    </source>
</reference>
<dbReference type="InterPro" id="IPR006462">
    <property type="entry name" value="MS5"/>
</dbReference>
<dbReference type="AlphaFoldDB" id="A0A9Q0F865"/>
<dbReference type="EMBL" id="JAKUCV010006791">
    <property type="protein sequence ID" value="KAJ4825879.1"/>
    <property type="molecule type" value="Genomic_DNA"/>
</dbReference>
<dbReference type="PANTHER" id="PTHR31260:SF28">
    <property type="entry name" value="CYSTATIN DOMAIN PROTEIN"/>
    <property type="match status" value="1"/>
</dbReference>
<evidence type="ECO:0000256" key="1">
    <source>
        <dbReference type="SAM" id="MobiDB-lite"/>
    </source>
</evidence>
<accession>A0A9Q0F865</accession>
<comment type="caution">
    <text evidence="2">The sequence shown here is derived from an EMBL/GenBank/DDBJ whole genome shotgun (WGS) entry which is preliminary data.</text>
</comment>
<evidence type="ECO:0008006" key="4">
    <source>
        <dbReference type="Google" id="ProtNLM"/>
    </source>
</evidence>
<gene>
    <name evidence="2" type="ORF">Tsubulata_024328</name>
</gene>
<protein>
    <recommendedName>
        <fullName evidence="4">Cystatin domain-containing protein</fullName>
    </recommendedName>
</protein>
<dbReference type="PANTHER" id="PTHR31260">
    <property type="entry name" value="CYSTATIN/MONELLIN SUPERFAMILY PROTEIN"/>
    <property type="match status" value="1"/>
</dbReference>
<dbReference type="Gene3D" id="3.10.450.10">
    <property type="match status" value="1"/>
</dbReference>
<sequence length="221" mass="25397">MDLQSPLPAKRHKTDEEEVKEEGPEGYICFEGKYDYGDSIFPPDDDEEDALYSTKVMFYLQDDTTDEKIDAYLKKIADSEGFDLDDSPDAFYGSIQPLDLERYEDEYDYIRECLDVAIDKNNADSDKPKLEFVSLKKVNYSGCFGIMYYITFVAEHVLSGKNFTFQAKLLGRLGDRDIQVLTFRPLYKSTGGVSDVDFQSHFIEWEKRRGTIFGNCGAKMD</sequence>
<dbReference type="OrthoDB" id="1625419at2759"/>